<dbReference type="Proteomes" id="UP000029121">
    <property type="component" value="Unassembled WGS sequence"/>
</dbReference>
<evidence type="ECO:0000256" key="2">
    <source>
        <dbReference type="ARBA" id="ARBA00022737"/>
    </source>
</evidence>
<evidence type="ECO:0000313" key="6">
    <source>
        <dbReference type="Proteomes" id="UP000029121"/>
    </source>
</evidence>
<proteinExistence type="predicted"/>
<keyword evidence="3" id="KW-0862">Zinc</keyword>
<dbReference type="Pfam" id="PF03107">
    <property type="entry name" value="C1_2"/>
    <property type="match status" value="2"/>
</dbReference>
<dbReference type="InterPro" id="IPR054483">
    <property type="entry name" value="DC1-like_CT"/>
</dbReference>
<dbReference type="Pfam" id="PF22926">
    <property type="entry name" value="C1-like_CT"/>
    <property type="match status" value="1"/>
</dbReference>
<dbReference type="EMBL" id="KB870811">
    <property type="protein sequence ID" value="EOA19068.1"/>
    <property type="molecule type" value="Genomic_DNA"/>
</dbReference>
<dbReference type="SUPFAM" id="SSF57889">
    <property type="entry name" value="Cysteine-rich domain"/>
    <property type="match status" value="4"/>
</dbReference>
<evidence type="ECO:0000313" key="5">
    <source>
        <dbReference type="EMBL" id="EOA19068.1"/>
    </source>
</evidence>
<dbReference type="InterPro" id="IPR002219">
    <property type="entry name" value="PKC_DAG/PE"/>
</dbReference>
<protein>
    <recommendedName>
        <fullName evidence="4">Phorbol-ester/DAG-type domain-containing protein</fullName>
    </recommendedName>
</protein>
<dbReference type="InterPro" id="IPR004146">
    <property type="entry name" value="DC1"/>
</dbReference>
<dbReference type="GO" id="GO:0046872">
    <property type="term" value="F:metal ion binding"/>
    <property type="evidence" value="ECO:0007669"/>
    <property type="project" value="UniProtKB-KW"/>
</dbReference>
<keyword evidence="1" id="KW-0479">Metal-binding</keyword>
<dbReference type="PANTHER" id="PTHR32410:SF184">
    <property type="entry name" value="CHP-RICH ZINC FINGER PROTEIN-LIKE-RELATED"/>
    <property type="match status" value="1"/>
</dbReference>
<gene>
    <name evidence="5" type="ORF">CARUB_v10007733mg</name>
</gene>
<accession>R0H6B5</accession>
<keyword evidence="6" id="KW-1185">Reference proteome</keyword>
<feature type="domain" description="Phorbol-ester/DAG-type" evidence="4">
    <location>
        <begin position="1"/>
        <end position="67"/>
    </location>
</feature>
<dbReference type="InterPro" id="IPR053192">
    <property type="entry name" value="Vacuole_Formation_Reg"/>
</dbReference>
<dbReference type="OrthoDB" id="1022773at2759"/>
<evidence type="ECO:0000259" key="4">
    <source>
        <dbReference type="PROSITE" id="PS50081"/>
    </source>
</evidence>
<dbReference type="PROSITE" id="PS50081">
    <property type="entry name" value="ZF_DAG_PE_2"/>
    <property type="match status" value="1"/>
</dbReference>
<evidence type="ECO:0000256" key="1">
    <source>
        <dbReference type="ARBA" id="ARBA00022723"/>
    </source>
</evidence>
<dbReference type="InterPro" id="IPR046349">
    <property type="entry name" value="C1-like_sf"/>
</dbReference>
<evidence type="ECO:0000256" key="3">
    <source>
        <dbReference type="ARBA" id="ARBA00022833"/>
    </source>
</evidence>
<sequence length="575" mass="66774">MDLRKCHGCQSPLKYTKFSSRCDACNKDHHYNKQGYKCDSCSFCIHEECLIADMPSRHKHPLKIINCDYYKELCHLCVTPRYPEILYHCSQCRFHICIPCAREPLIFSQTKAHHHELHQVIIELPFTCDACGLCTDNKYPCLCLQCCFIIHRTCISLPRVIYINRHDHRISHVSSLAHGKWICGVCYEHVNGEYGAYSCSVCSYVVHSVCATYKKVWDGRELEGVPEEDEKEESKPFEAKDQEVIKHFSHEHNLKASLSSSRLEEPREHCCACTLPLYSELCYKCTQCDYFTLHHACANLPMQKRHEISTQILTLSDNSQHGSNPKNLFFCVACQRHCTGFSYFPEKDPTFLSIEDCQRFYTDFAYFTVNPKFFSIDVRCASISDVFKHESHPHWLFLYFDWFYSTCGGCDSDCRFYLRCNDTYGCGDYNICFACATLPTLVRHKYDNHPLTLCYDGKNANVSYCCGICEEEDLIQKYDYRRPSLKSWFYKCNECGSTLHTKCVFKDLIHSRPGYSLVMANKGSFDLLPNNSLSRPICYLCKIRCRGDFVLNKKADSNIFICCSCGFSYDFFFEK</sequence>
<name>R0H6B5_9BRAS</name>
<dbReference type="PANTHER" id="PTHR32410">
    <property type="entry name" value="CYSTEINE/HISTIDINE-RICH C1 DOMAIN FAMILY PROTEIN"/>
    <property type="match status" value="1"/>
</dbReference>
<organism evidence="5 6">
    <name type="scientific">Capsella rubella</name>
    <dbReference type="NCBI Taxonomy" id="81985"/>
    <lineage>
        <taxon>Eukaryota</taxon>
        <taxon>Viridiplantae</taxon>
        <taxon>Streptophyta</taxon>
        <taxon>Embryophyta</taxon>
        <taxon>Tracheophyta</taxon>
        <taxon>Spermatophyta</taxon>
        <taxon>Magnoliopsida</taxon>
        <taxon>eudicotyledons</taxon>
        <taxon>Gunneridae</taxon>
        <taxon>Pentapetalae</taxon>
        <taxon>rosids</taxon>
        <taxon>malvids</taxon>
        <taxon>Brassicales</taxon>
        <taxon>Brassicaceae</taxon>
        <taxon>Camelineae</taxon>
        <taxon>Capsella</taxon>
    </lineage>
</organism>
<dbReference type="AlphaFoldDB" id="R0H6B5"/>
<dbReference type="KEGG" id="crb:17880682"/>
<reference evidence="6" key="1">
    <citation type="journal article" date="2013" name="Nat. Genet.">
        <title>The Capsella rubella genome and the genomic consequences of rapid mating system evolution.</title>
        <authorList>
            <person name="Slotte T."/>
            <person name="Hazzouri K.M."/>
            <person name="Agren J.A."/>
            <person name="Koenig D."/>
            <person name="Maumus F."/>
            <person name="Guo Y.L."/>
            <person name="Steige K."/>
            <person name="Platts A.E."/>
            <person name="Escobar J.S."/>
            <person name="Newman L.K."/>
            <person name="Wang W."/>
            <person name="Mandakova T."/>
            <person name="Vello E."/>
            <person name="Smith L.M."/>
            <person name="Henz S.R."/>
            <person name="Steffen J."/>
            <person name="Takuno S."/>
            <person name="Brandvain Y."/>
            <person name="Coop G."/>
            <person name="Andolfatto P."/>
            <person name="Hu T.T."/>
            <person name="Blanchette M."/>
            <person name="Clark R.M."/>
            <person name="Quesneville H."/>
            <person name="Nordborg M."/>
            <person name="Gaut B.S."/>
            <person name="Lysak M.A."/>
            <person name="Jenkins J."/>
            <person name="Grimwood J."/>
            <person name="Chapman J."/>
            <person name="Prochnik S."/>
            <person name="Shu S."/>
            <person name="Rokhsar D."/>
            <person name="Schmutz J."/>
            <person name="Weigel D."/>
            <person name="Wright S.I."/>
        </authorList>
    </citation>
    <scope>NUCLEOTIDE SEQUENCE [LARGE SCALE GENOMIC DNA]</scope>
    <source>
        <strain evidence="6">cv. Monte Gargano</strain>
    </source>
</reference>
<keyword evidence="2" id="KW-0677">Repeat</keyword>